<dbReference type="EMBL" id="GEDG01028238">
    <property type="protein sequence ID" value="JAP13320.1"/>
    <property type="molecule type" value="Transcribed_RNA"/>
</dbReference>
<proteinExistence type="predicted"/>
<name>A0A0V0GYZ0_SOLCH</name>
<organism evidence="1">
    <name type="scientific">Solanum chacoense</name>
    <name type="common">Chaco potato</name>
    <dbReference type="NCBI Taxonomy" id="4108"/>
    <lineage>
        <taxon>Eukaryota</taxon>
        <taxon>Viridiplantae</taxon>
        <taxon>Streptophyta</taxon>
        <taxon>Embryophyta</taxon>
        <taxon>Tracheophyta</taxon>
        <taxon>Spermatophyta</taxon>
        <taxon>Magnoliopsida</taxon>
        <taxon>eudicotyledons</taxon>
        <taxon>Gunneridae</taxon>
        <taxon>Pentapetalae</taxon>
        <taxon>asterids</taxon>
        <taxon>lamiids</taxon>
        <taxon>Solanales</taxon>
        <taxon>Solanaceae</taxon>
        <taxon>Solanoideae</taxon>
        <taxon>Solaneae</taxon>
        <taxon>Solanum</taxon>
    </lineage>
</organism>
<evidence type="ECO:0000313" key="1">
    <source>
        <dbReference type="EMBL" id="JAP13320.1"/>
    </source>
</evidence>
<protein>
    <submittedName>
        <fullName evidence="1">Putative ovule protein</fullName>
    </submittedName>
</protein>
<sequence length="77" mass="9021">METSLTLSSTLISLRSIRTRNSGNRFVFRFQSQSSAVHTWAKTTLQWFHSFLLYFWVNPTRMGRRGSAKLRSTLYVC</sequence>
<dbReference type="AlphaFoldDB" id="A0A0V0GYZ0"/>
<reference evidence="1" key="1">
    <citation type="submission" date="2015-12" db="EMBL/GenBank/DDBJ databases">
        <title>Gene expression during late stages of embryo sac development: a critical building block for successful pollen-pistil interactions.</title>
        <authorList>
            <person name="Liu Y."/>
            <person name="Joly V."/>
            <person name="Sabar M."/>
            <person name="Matton D.P."/>
        </authorList>
    </citation>
    <scope>NUCLEOTIDE SEQUENCE</scope>
</reference>
<accession>A0A0V0GYZ0</accession>